<dbReference type="SUPFAM" id="SSF47598">
    <property type="entry name" value="Ribbon-helix-helix"/>
    <property type="match status" value="1"/>
</dbReference>
<dbReference type="Gene3D" id="1.10.1220.10">
    <property type="entry name" value="Met repressor-like"/>
    <property type="match status" value="1"/>
</dbReference>
<dbReference type="Proteomes" id="UP000605805">
    <property type="component" value="Unassembled WGS sequence"/>
</dbReference>
<gene>
    <name evidence="2" type="ORF">EYH02_05145</name>
</gene>
<protein>
    <submittedName>
        <fullName evidence="2">Ribbon-helix-helix protein, CopG family</fullName>
    </submittedName>
</protein>
<evidence type="ECO:0000313" key="2">
    <source>
        <dbReference type="EMBL" id="HIP57434.1"/>
    </source>
</evidence>
<feature type="domain" description="Ribbon-helix-helix protein CopG" evidence="1">
    <location>
        <begin position="3"/>
        <end position="43"/>
    </location>
</feature>
<reference evidence="2" key="1">
    <citation type="journal article" date="2020" name="ISME J.">
        <title>Gammaproteobacteria mediating utilization of methyl-, sulfur- and petroleum organic compounds in deep ocean hydrothermal plumes.</title>
        <authorList>
            <person name="Zhou Z."/>
            <person name="Liu Y."/>
            <person name="Pan J."/>
            <person name="Cron B.R."/>
            <person name="Toner B.M."/>
            <person name="Anantharaman K."/>
            <person name="Breier J.A."/>
            <person name="Dick G.J."/>
            <person name="Li M."/>
        </authorList>
    </citation>
    <scope>NUCLEOTIDE SEQUENCE</scope>
    <source>
        <strain evidence="2">SZUA-1435</strain>
    </source>
</reference>
<dbReference type="Pfam" id="PF01402">
    <property type="entry name" value="RHH_1"/>
    <property type="match status" value="1"/>
</dbReference>
<dbReference type="PANTHER" id="PTHR36215:SF1">
    <property type="entry name" value="BLL4998 PROTEIN"/>
    <property type="match status" value="1"/>
</dbReference>
<dbReference type="CDD" id="cd22231">
    <property type="entry name" value="RHH_NikR_HicB-like"/>
    <property type="match status" value="1"/>
</dbReference>
<sequence>MRIVTVKMPESYIEAIDELVRIGRYSSRSEVIRTAVRELLKRELWASETEFPELKQRRNSKIAKVIDLNKDLLEL</sequence>
<dbReference type="PANTHER" id="PTHR36215">
    <property type="entry name" value="BLL4998 PROTEIN"/>
    <property type="match status" value="1"/>
</dbReference>
<dbReference type="AlphaFoldDB" id="A0A832YZ11"/>
<dbReference type="InterPro" id="IPR010985">
    <property type="entry name" value="Ribbon_hlx_hlx"/>
</dbReference>
<comment type="caution">
    <text evidence="2">The sequence shown here is derived from an EMBL/GenBank/DDBJ whole genome shotgun (WGS) entry which is preliminary data.</text>
</comment>
<name>A0A832YZ11_9CREN</name>
<dbReference type="GO" id="GO:0006355">
    <property type="term" value="P:regulation of DNA-templated transcription"/>
    <property type="evidence" value="ECO:0007669"/>
    <property type="project" value="InterPro"/>
</dbReference>
<dbReference type="InterPro" id="IPR002145">
    <property type="entry name" value="CopG"/>
</dbReference>
<evidence type="ECO:0000313" key="3">
    <source>
        <dbReference type="Proteomes" id="UP000605805"/>
    </source>
</evidence>
<organism evidence="2 3">
    <name type="scientific">Ignisphaera aggregans</name>
    <dbReference type="NCBI Taxonomy" id="334771"/>
    <lineage>
        <taxon>Archaea</taxon>
        <taxon>Thermoproteota</taxon>
        <taxon>Thermoprotei</taxon>
        <taxon>Desulfurococcales</taxon>
        <taxon>Desulfurococcaceae</taxon>
        <taxon>Ignisphaera</taxon>
    </lineage>
</organism>
<dbReference type="EMBL" id="DQTV01000100">
    <property type="protein sequence ID" value="HIP57434.1"/>
    <property type="molecule type" value="Genomic_DNA"/>
</dbReference>
<dbReference type="InterPro" id="IPR013321">
    <property type="entry name" value="Arc_rbn_hlx_hlx"/>
</dbReference>
<proteinExistence type="predicted"/>
<evidence type="ECO:0000259" key="1">
    <source>
        <dbReference type="Pfam" id="PF01402"/>
    </source>
</evidence>
<accession>A0A832YZ11</accession>